<protein>
    <recommendedName>
        <fullName evidence="2">UPF0145 protein BTO28_05295</fullName>
    </recommendedName>
</protein>
<comment type="caution">
    <text evidence="3">The sequence shown here is derived from an EMBL/GenBank/DDBJ whole genome shotgun (WGS) entry which is preliminary data.</text>
</comment>
<proteinExistence type="inferred from homology"/>
<dbReference type="InterPro" id="IPR002765">
    <property type="entry name" value="UPF0145_YbjQ-like"/>
</dbReference>
<comment type="similarity">
    <text evidence="1 2">Belongs to the UPF0145 family.</text>
</comment>
<reference evidence="3 4" key="1">
    <citation type="submission" date="2016-12" db="EMBL/GenBank/DDBJ databases">
        <title>Domibacillus sp. SAB 38T whole genome sequencing.</title>
        <authorList>
            <person name="Verma A."/>
            <person name="Ojha A.K."/>
            <person name="Krishnamurthi S."/>
        </authorList>
    </citation>
    <scope>NUCLEOTIDE SEQUENCE [LARGE SCALE GENOMIC DNA]</scope>
    <source>
        <strain evidence="3 4">SAB 38</strain>
    </source>
</reference>
<dbReference type="EMBL" id="MSFI01000008">
    <property type="protein sequence ID" value="OMP67904.1"/>
    <property type="molecule type" value="Genomic_DNA"/>
</dbReference>
<accession>A0A1V2AAS3</accession>
<dbReference type="PANTHER" id="PTHR34068">
    <property type="entry name" value="UPF0145 PROTEIN YBJQ"/>
    <property type="match status" value="1"/>
</dbReference>
<dbReference type="Pfam" id="PF01906">
    <property type="entry name" value="YbjQ_1"/>
    <property type="match status" value="1"/>
</dbReference>
<dbReference type="Gene3D" id="3.30.110.70">
    <property type="entry name" value="Hypothetical protein apc22750. Chain B"/>
    <property type="match status" value="1"/>
</dbReference>
<dbReference type="InterPro" id="IPR035439">
    <property type="entry name" value="UPF0145_dom_sf"/>
</dbReference>
<sequence>MIMTTTSTLEGYKIQQYIGVVSAEAIMGANIVRDVFASVRDVVGGRSQAYEEKLTEAREIATKEMTEKAESYGANAIIGIAFDFETLGTGMLMCVATGTAVKAVQK</sequence>
<evidence type="ECO:0000256" key="1">
    <source>
        <dbReference type="ARBA" id="ARBA00010751"/>
    </source>
</evidence>
<dbReference type="AlphaFoldDB" id="A0A1V2AAS3"/>
<gene>
    <name evidence="3" type="ORF">BTO28_05295</name>
</gene>
<evidence type="ECO:0000313" key="4">
    <source>
        <dbReference type="Proteomes" id="UP000188613"/>
    </source>
</evidence>
<evidence type="ECO:0000256" key="2">
    <source>
        <dbReference type="HAMAP-Rule" id="MF_00338"/>
    </source>
</evidence>
<dbReference type="SUPFAM" id="SSF117782">
    <property type="entry name" value="YbjQ-like"/>
    <property type="match status" value="1"/>
</dbReference>
<dbReference type="RefSeq" id="WP_076764507.1">
    <property type="nucleotide sequence ID" value="NZ_MSFI01000008.1"/>
</dbReference>
<name>A0A1V2AAS3_9BACI</name>
<dbReference type="OrthoDB" id="9796448at2"/>
<dbReference type="STRING" id="1714355.BTO28_05295"/>
<organism evidence="3 4">
    <name type="scientific">Domibacillus epiphyticus</name>
    <dbReference type="NCBI Taxonomy" id="1714355"/>
    <lineage>
        <taxon>Bacteria</taxon>
        <taxon>Bacillati</taxon>
        <taxon>Bacillota</taxon>
        <taxon>Bacilli</taxon>
        <taxon>Bacillales</taxon>
        <taxon>Bacillaceae</taxon>
        <taxon>Domibacillus</taxon>
    </lineage>
</organism>
<dbReference type="PANTHER" id="PTHR34068:SF1">
    <property type="entry name" value="UPF0145 PROTEIN YBJQ"/>
    <property type="match status" value="1"/>
</dbReference>
<evidence type="ECO:0000313" key="3">
    <source>
        <dbReference type="EMBL" id="OMP67904.1"/>
    </source>
</evidence>
<dbReference type="Proteomes" id="UP000188613">
    <property type="component" value="Unassembled WGS sequence"/>
</dbReference>
<dbReference type="HAMAP" id="MF_00338">
    <property type="entry name" value="UPF0145"/>
    <property type="match status" value="1"/>
</dbReference>
<keyword evidence="4" id="KW-1185">Reference proteome</keyword>